<evidence type="ECO:0000256" key="2">
    <source>
        <dbReference type="ARBA" id="ARBA00022692"/>
    </source>
</evidence>
<evidence type="ECO:0000313" key="11">
    <source>
        <dbReference type="RefSeq" id="XP_022108419.1"/>
    </source>
</evidence>
<evidence type="ECO:0000256" key="6">
    <source>
        <dbReference type="ARBA" id="ARBA00023170"/>
    </source>
</evidence>
<keyword evidence="2 8" id="KW-0812">Transmembrane</keyword>
<evidence type="ECO:0000256" key="5">
    <source>
        <dbReference type="ARBA" id="ARBA00023136"/>
    </source>
</evidence>
<dbReference type="OMA" id="GEVWINY"/>
<dbReference type="Gene3D" id="1.20.1070.10">
    <property type="entry name" value="Rhodopsin 7-helix transmembrane proteins"/>
    <property type="match status" value="1"/>
</dbReference>
<evidence type="ECO:0000259" key="9">
    <source>
        <dbReference type="PROSITE" id="PS50262"/>
    </source>
</evidence>
<proteinExistence type="predicted"/>
<feature type="transmembrane region" description="Helical" evidence="8">
    <location>
        <begin position="148"/>
        <end position="166"/>
    </location>
</feature>
<dbReference type="PROSITE" id="PS50262">
    <property type="entry name" value="G_PROTEIN_RECEP_F1_2"/>
    <property type="match status" value="1"/>
</dbReference>
<protein>
    <submittedName>
        <fullName evidence="11">Nociceptin receptor-like</fullName>
    </submittedName>
</protein>
<organism evidence="10 11">
    <name type="scientific">Acanthaster planci</name>
    <name type="common">Crown-of-thorns starfish</name>
    <dbReference type="NCBI Taxonomy" id="133434"/>
    <lineage>
        <taxon>Eukaryota</taxon>
        <taxon>Metazoa</taxon>
        <taxon>Echinodermata</taxon>
        <taxon>Eleutherozoa</taxon>
        <taxon>Asterozoa</taxon>
        <taxon>Asteroidea</taxon>
        <taxon>Valvatacea</taxon>
        <taxon>Valvatida</taxon>
        <taxon>Acanthasteridae</taxon>
        <taxon>Acanthaster</taxon>
    </lineage>
</organism>
<dbReference type="PRINTS" id="PR00237">
    <property type="entry name" value="GPCRRHODOPSN"/>
</dbReference>
<feature type="transmembrane region" description="Helical" evidence="8">
    <location>
        <begin position="115"/>
        <end position="136"/>
    </location>
</feature>
<keyword evidence="6" id="KW-0675">Receptor</keyword>
<dbReference type="KEGG" id="aplc:110988838"/>
<dbReference type="Pfam" id="PF00001">
    <property type="entry name" value="7tm_1"/>
    <property type="match status" value="1"/>
</dbReference>
<reference evidence="11" key="1">
    <citation type="submission" date="2025-08" db="UniProtKB">
        <authorList>
            <consortium name="RefSeq"/>
        </authorList>
    </citation>
    <scope>IDENTIFICATION</scope>
</reference>
<dbReference type="OrthoDB" id="6281784at2759"/>
<dbReference type="Proteomes" id="UP000694845">
    <property type="component" value="Unplaced"/>
</dbReference>
<dbReference type="GO" id="GO:0004930">
    <property type="term" value="F:G protein-coupled receptor activity"/>
    <property type="evidence" value="ECO:0007669"/>
    <property type="project" value="UniProtKB-KW"/>
</dbReference>
<evidence type="ECO:0000256" key="8">
    <source>
        <dbReference type="SAM" id="Phobius"/>
    </source>
</evidence>
<feature type="transmembrane region" description="Helical" evidence="8">
    <location>
        <begin position="343"/>
        <end position="365"/>
    </location>
</feature>
<dbReference type="PANTHER" id="PTHR24243">
    <property type="entry name" value="G-PROTEIN COUPLED RECEPTOR"/>
    <property type="match status" value="1"/>
</dbReference>
<accession>A0A8B7ZSM9</accession>
<keyword evidence="5 8" id="KW-0472">Membrane</keyword>
<dbReference type="SMART" id="SM01381">
    <property type="entry name" value="7TM_GPCR_Srsx"/>
    <property type="match status" value="1"/>
</dbReference>
<keyword evidence="10" id="KW-1185">Reference proteome</keyword>
<evidence type="ECO:0000256" key="7">
    <source>
        <dbReference type="ARBA" id="ARBA00023224"/>
    </source>
</evidence>
<evidence type="ECO:0000313" key="10">
    <source>
        <dbReference type="Proteomes" id="UP000694845"/>
    </source>
</evidence>
<dbReference type="AlphaFoldDB" id="A0A8B7ZSM9"/>
<comment type="subcellular location">
    <subcellularLocation>
        <location evidence="1">Membrane</location>
        <topology evidence="1">Multi-pass membrane protein</topology>
    </subcellularLocation>
</comment>
<evidence type="ECO:0000256" key="4">
    <source>
        <dbReference type="ARBA" id="ARBA00023040"/>
    </source>
</evidence>
<keyword evidence="3 8" id="KW-1133">Transmembrane helix</keyword>
<dbReference type="RefSeq" id="XP_022108419.1">
    <property type="nucleotide sequence ID" value="XM_022252727.1"/>
</dbReference>
<keyword evidence="7" id="KW-0807">Transducer</keyword>
<dbReference type="InterPro" id="IPR000276">
    <property type="entry name" value="GPCR_Rhodpsn"/>
</dbReference>
<dbReference type="InterPro" id="IPR017452">
    <property type="entry name" value="GPCR_Rhodpsn_7TM"/>
</dbReference>
<feature type="transmembrane region" description="Helical" evidence="8">
    <location>
        <begin position="186"/>
        <end position="214"/>
    </location>
</feature>
<evidence type="ECO:0000256" key="1">
    <source>
        <dbReference type="ARBA" id="ARBA00004141"/>
    </source>
</evidence>
<dbReference type="GO" id="GO:0005886">
    <property type="term" value="C:plasma membrane"/>
    <property type="evidence" value="ECO:0007669"/>
    <property type="project" value="TreeGrafter"/>
</dbReference>
<name>A0A8B7ZSM9_ACAPL</name>
<feature type="transmembrane region" description="Helical" evidence="8">
    <location>
        <begin position="235"/>
        <end position="255"/>
    </location>
</feature>
<feature type="transmembrane region" description="Helical" evidence="8">
    <location>
        <begin position="291"/>
        <end position="315"/>
    </location>
</feature>
<gene>
    <name evidence="11" type="primary">LOC110988838</name>
</gene>
<dbReference type="SUPFAM" id="SSF81321">
    <property type="entry name" value="Family A G protein-coupled receptor-like"/>
    <property type="match status" value="1"/>
</dbReference>
<feature type="domain" description="G-protein coupled receptors family 1 profile" evidence="9">
    <location>
        <begin position="127"/>
        <end position="404"/>
    </location>
</feature>
<dbReference type="PANTHER" id="PTHR24243:SF208">
    <property type="entry name" value="PYROKININ-1 RECEPTOR"/>
    <property type="match status" value="1"/>
</dbReference>
<evidence type="ECO:0000256" key="3">
    <source>
        <dbReference type="ARBA" id="ARBA00022989"/>
    </source>
</evidence>
<dbReference type="GeneID" id="110988838"/>
<sequence length="443" mass="49920">MFGDLDIFEAFVYGNASMTTYQLDLIMCTMLTCLVQNQSAECGANAYVLSNDPSLLLIQSNDDQATISSDAAVHAAAGGSTEMKYFHHSQFVAHITEEDVRLLEYSTIDIVVFKYMVPFIKAFGLLANLAYFFTLFRVRDLRNTANFYLANLAVADTIILINGFVPDQHEIIHTRYRSDYGNFSDAYFSFFLVSVMVLDMSLDLGKSFCTLITVERYIAICHPFKYNQIQTKKRAVMLATVAWLIPIAFGIATLVQRQSTWIYVCQIGPIGDQYDSLTGLLKNRKLQQLPLAYELVLVSVLCLVLLVNFVLYVLIIKAIRKPSPVTSETAQVSRRQKQVTLTLVVNGIFFGCYLPTAIDLVLFVVQRTHPDFMTGEVWINYADTASCAIALLILINSSINPIIFNVGSERFRKAFLEAFCCKKRPRPGNNIPLRIIRQNNAQQ</sequence>
<keyword evidence="4" id="KW-0297">G-protein coupled receptor</keyword>